<dbReference type="Pfam" id="PF19474">
    <property type="entry name" value="DUF6011"/>
    <property type="match status" value="1"/>
</dbReference>
<dbReference type="EMBL" id="LJIX01000006">
    <property type="protein sequence ID" value="KQL17659.1"/>
    <property type="molecule type" value="Genomic_DNA"/>
</dbReference>
<dbReference type="Proteomes" id="UP000050996">
    <property type="component" value="Unassembled WGS sequence"/>
</dbReference>
<name>A0A0Q3VFB3_9BACI</name>
<dbReference type="InterPro" id="IPR046053">
    <property type="entry name" value="DUF6011"/>
</dbReference>
<accession>A0A0Q3VFB3</accession>
<gene>
    <name evidence="1" type="ORF">AN957_02875</name>
</gene>
<proteinExistence type="predicted"/>
<dbReference type="RefSeq" id="WP_056682103.1">
    <property type="nucleotide sequence ID" value="NZ_LJIX01000006.1"/>
</dbReference>
<comment type="caution">
    <text evidence="1">The sequence shown here is derived from an EMBL/GenBank/DDBJ whole genome shotgun (WGS) entry which is preliminary data.</text>
</comment>
<organism evidence="1 2">
    <name type="scientific">Cytobacillus solani</name>
    <dbReference type="NCBI Taxonomy" id="1637975"/>
    <lineage>
        <taxon>Bacteria</taxon>
        <taxon>Bacillati</taxon>
        <taxon>Bacillota</taxon>
        <taxon>Bacilli</taxon>
        <taxon>Bacillales</taxon>
        <taxon>Bacillaceae</taxon>
        <taxon>Cytobacillus</taxon>
    </lineage>
</organism>
<evidence type="ECO:0000313" key="1">
    <source>
        <dbReference type="EMBL" id="KQL17659.1"/>
    </source>
</evidence>
<dbReference type="STRING" id="1637975.AN957_02875"/>
<keyword evidence="2" id="KW-1185">Reference proteome</keyword>
<evidence type="ECO:0000313" key="2">
    <source>
        <dbReference type="Proteomes" id="UP000050996"/>
    </source>
</evidence>
<dbReference type="AlphaFoldDB" id="A0A0Q3VFB3"/>
<reference evidence="1 2" key="1">
    <citation type="submission" date="2015-09" db="EMBL/GenBank/DDBJ databases">
        <title>Genome sequencing project for genomic taxonomy and phylogenomics of Bacillus-like bacteria.</title>
        <authorList>
            <person name="Liu B."/>
            <person name="Wang J."/>
            <person name="Zhu Y."/>
            <person name="Liu G."/>
            <person name="Chen Q."/>
            <person name="Chen Z."/>
            <person name="Lan J."/>
            <person name="Che J."/>
            <person name="Ge C."/>
            <person name="Shi H."/>
            <person name="Pan Z."/>
            <person name="Liu X."/>
        </authorList>
    </citation>
    <scope>NUCLEOTIDE SEQUENCE [LARGE SCALE GENOMIC DNA]</scope>
    <source>
        <strain evidence="1 2">FJAT-18043</strain>
    </source>
</reference>
<sequence length="72" mass="7952">MNCPVCNRPLKSKKSLSKGIGPVCEIKVKKLENSPPEGQITIDELLDKQSIKDEIYAKNVVQAISQKEAINT</sequence>
<protein>
    <submittedName>
        <fullName evidence="1">Uncharacterized protein</fullName>
    </submittedName>
</protein>